<sequence length="249" mass="29061">MDDKYETQRRAAIAKRKKTEQDYRDRAAENLVDHEYTCIADQKDAVIWRCKAAKNTFYAFDIMMTRFGIAVVGDIDNLTFSVGMGYGIEFLAGDDVTYYLHTKLSEVCKKRSFSEDLFREVLMRNIAQALREECEEEMFESLPEWLQDPDRVDAAQWPEFRQLVLAKRRDMSHTDDRWMHWDDALDAAHEITFTDEAMMFMRDNSEALCLGDEWYENRVDEPSQGLVQCLYMINHAARAIMAQKAQAAA</sequence>
<dbReference type="RefSeq" id="WP_074893393.1">
    <property type="nucleotide sequence ID" value="NZ_FOHW01000060.1"/>
</dbReference>
<organism evidence="1 2">
    <name type="scientific">Pseudomonas graminis</name>
    <dbReference type="NCBI Taxonomy" id="158627"/>
    <lineage>
        <taxon>Bacteria</taxon>
        <taxon>Pseudomonadati</taxon>
        <taxon>Pseudomonadota</taxon>
        <taxon>Gammaproteobacteria</taxon>
        <taxon>Pseudomonadales</taxon>
        <taxon>Pseudomonadaceae</taxon>
        <taxon>Pseudomonas</taxon>
    </lineage>
</organism>
<reference evidence="1 2" key="1">
    <citation type="submission" date="2016-10" db="EMBL/GenBank/DDBJ databases">
        <authorList>
            <person name="de Groot N.N."/>
        </authorList>
    </citation>
    <scope>NUCLEOTIDE SEQUENCE [LARGE SCALE GENOMIC DNA]</scope>
    <source>
        <strain evidence="1 2">DSM 11363</strain>
    </source>
</reference>
<evidence type="ECO:0000313" key="2">
    <source>
        <dbReference type="Proteomes" id="UP000182332"/>
    </source>
</evidence>
<evidence type="ECO:0000313" key="1">
    <source>
        <dbReference type="EMBL" id="SEU10221.1"/>
    </source>
</evidence>
<accession>A0A1I0JIP4</accession>
<proteinExistence type="predicted"/>
<dbReference type="OrthoDB" id="6842305at2"/>
<gene>
    <name evidence="1" type="ORF">SAMN05216197_16014</name>
</gene>
<dbReference type="AlphaFoldDB" id="A0A1I0JIP4"/>
<name>A0A1I0JIP4_9PSED</name>
<dbReference type="Proteomes" id="UP000182332">
    <property type="component" value="Unassembled WGS sequence"/>
</dbReference>
<dbReference type="EMBL" id="FOHW01000060">
    <property type="protein sequence ID" value="SEU10221.1"/>
    <property type="molecule type" value="Genomic_DNA"/>
</dbReference>
<protein>
    <submittedName>
        <fullName evidence="1">Uncharacterized protein</fullName>
    </submittedName>
</protein>